<proteinExistence type="predicted"/>
<protein>
    <submittedName>
        <fullName evidence="1">Uncharacterized protein</fullName>
    </submittedName>
</protein>
<dbReference type="Proteomes" id="UP000281406">
    <property type="component" value="Unassembled WGS sequence"/>
</dbReference>
<sequence length="105" mass="11957">MAFSKMKSKITKEYNRQVCLALRSKPNAKNKISAINILAVPVPTYSFGIVHWRVKEIKARHAPPKGRHRLIVHQETSYIAVPLERNDIINFSTLKASVLLSAYKD</sequence>
<dbReference type="EMBL" id="RJVU01079141">
    <property type="protein sequence ID" value="ROI15663.1"/>
    <property type="molecule type" value="Genomic_DNA"/>
</dbReference>
<name>A0A3N0XEA9_ANAGA</name>
<reference evidence="1 2" key="1">
    <citation type="submission" date="2018-10" db="EMBL/GenBank/DDBJ databases">
        <title>Genome assembly for a Yunnan-Guizhou Plateau 3E fish, Anabarilius grahami (Regan), and its evolutionary and genetic applications.</title>
        <authorList>
            <person name="Jiang W."/>
        </authorList>
    </citation>
    <scope>NUCLEOTIDE SEQUENCE [LARGE SCALE GENOMIC DNA]</scope>
    <source>
        <strain evidence="1">AG-KIZ</strain>
        <tissue evidence="1">Muscle</tissue>
    </source>
</reference>
<comment type="caution">
    <text evidence="1">The sequence shown here is derived from an EMBL/GenBank/DDBJ whole genome shotgun (WGS) entry which is preliminary data.</text>
</comment>
<organism evidence="1 2">
    <name type="scientific">Anabarilius grahami</name>
    <name type="common">Kanglang fish</name>
    <name type="synonym">Barilius grahami</name>
    <dbReference type="NCBI Taxonomy" id="495550"/>
    <lineage>
        <taxon>Eukaryota</taxon>
        <taxon>Metazoa</taxon>
        <taxon>Chordata</taxon>
        <taxon>Craniata</taxon>
        <taxon>Vertebrata</taxon>
        <taxon>Euteleostomi</taxon>
        <taxon>Actinopterygii</taxon>
        <taxon>Neopterygii</taxon>
        <taxon>Teleostei</taxon>
        <taxon>Ostariophysi</taxon>
        <taxon>Cypriniformes</taxon>
        <taxon>Xenocyprididae</taxon>
        <taxon>Xenocypridinae</taxon>
        <taxon>Xenocypridinae incertae sedis</taxon>
        <taxon>Anabarilius</taxon>
    </lineage>
</organism>
<keyword evidence="2" id="KW-1185">Reference proteome</keyword>
<gene>
    <name evidence="1" type="ORF">DPX16_20201</name>
</gene>
<accession>A0A3N0XEA9</accession>
<dbReference type="AlphaFoldDB" id="A0A3N0XEA9"/>
<dbReference type="OrthoDB" id="5985872at2759"/>
<evidence type="ECO:0000313" key="2">
    <source>
        <dbReference type="Proteomes" id="UP000281406"/>
    </source>
</evidence>
<evidence type="ECO:0000313" key="1">
    <source>
        <dbReference type="EMBL" id="ROI15663.1"/>
    </source>
</evidence>